<keyword evidence="3" id="KW-0010">Activator</keyword>
<feature type="region of interest" description="Disordered" evidence="6">
    <location>
        <begin position="489"/>
        <end position="521"/>
    </location>
</feature>
<dbReference type="Proteomes" id="UP000594263">
    <property type="component" value="Unplaced"/>
</dbReference>
<dbReference type="PANTHER" id="PTHR46266">
    <property type="entry name" value="TRANSCRIPTION FACTOR TT8"/>
    <property type="match status" value="1"/>
</dbReference>
<keyword evidence="2" id="KW-0805">Transcription regulation</keyword>
<dbReference type="InterPro" id="IPR025610">
    <property type="entry name" value="MYC/MYB_N"/>
</dbReference>
<sequence length="614" mass="68928">MVSASGINVPGNLRKQLAVAVRSVQWSYGIFWALSPTQQGVLQWGDGYYNGDIKTRKTFQTVELKPDKMGLQRSEQLRELYVSLLEAEGSSETQAKRHTAALSPEDLSDAEWYYLVCMSFVFDHCQDLPGSALAAGQPIWLCNAHYADSKVFSRSLLAKSASVQTVLCFPYLGGVIELGVTELVQEDANVIQHIKTSLLDFSKPDCSDRSHNADDNQDPMSALLIRGKVDATMDLEDTTQNVRFDQDGDIHEEFDMGSPDDCSFNNELHHHTEDSFMMEDINGGASQVQSWHFIDEEDFSTGIPGSINSSDCISQVVENHKYFCHSNKVENRSCFKELQECNDTKMSSLDITDEDLHYKRIVSTVLRRSGGALSFHSRDFKSSFATWTMVGLRSMHKFTPHQSILKKVLFEVPLMHCNRSPNATGTANEVCKVAENQRQDAKLLALLTMAPSTSQAEKASMEEYTKKYVQEVEARVEELQSSTVMALNETQNRKKSAESSKKTWIHKRKASHVEDGTEDSELNDHISLKEGSVFDMEVRIEEQEVSIEIRCGWRDNLLLDIMDAINNLHLEAHSVQSSTHDDIFTLSVNSKFRGTAMGSAGMIKQAIWKVAIQC</sequence>
<organism evidence="9 10">
    <name type="scientific">Kalanchoe fedtschenkoi</name>
    <name type="common">Lavender scallops</name>
    <name type="synonym">South American air plant</name>
    <dbReference type="NCBI Taxonomy" id="63787"/>
    <lineage>
        <taxon>Eukaryota</taxon>
        <taxon>Viridiplantae</taxon>
        <taxon>Streptophyta</taxon>
        <taxon>Embryophyta</taxon>
        <taxon>Tracheophyta</taxon>
        <taxon>Spermatophyta</taxon>
        <taxon>Magnoliopsida</taxon>
        <taxon>eudicotyledons</taxon>
        <taxon>Gunneridae</taxon>
        <taxon>Pentapetalae</taxon>
        <taxon>Saxifragales</taxon>
        <taxon>Crassulaceae</taxon>
        <taxon>Kalanchoe</taxon>
    </lineage>
</organism>
<dbReference type="Pfam" id="PF22754">
    <property type="entry name" value="bHLH-TF_ACT-like_plant"/>
    <property type="match status" value="1"/>
</dbReference>
<keyword evidence="10" id="KW-1185">Reference proteome</keyword>
<evidence type="ECO:0000259" key="7">
    <source>
        <dbReference type="Pfam" id="PF14215"/>
    </source>
</evidence>
<evidence type="ECO:0000256" key="4">
    <source>
        <dbReference type="ARBA" id="ARBA00023163"/>
    </source>
</evidence>
<evidence type="ECO:0000256" key="1">
    <source>
        <dbReference type="ARBA" id="ARBA00004123"/>
    </source>
</evidence>
<dbReference type="PANTHER" id="PTHR46266:SF1">
    <property type="entry name" value="TRANSCRIPTION FACTOR MYC1"/>
    <property type="match status" value="1"/>
</dbReference>
<feature type="compositionally biased region" description="Basic and acidic residues" evidence="6">
    <location>
        <begin position="491"/>
        <end position="501"/>
    </location>
</feature>
<dbReference type="Pfam" id="PF14215">
    <property type="entry name" value="bHLH-MYC_N"/>
    <property type="match status" value="1"/>
</dbReference>
<evidence type="ECO:0000256" key="5">
    <source>
        <dbReference type="ARBA" id="ARBA00023242"/>
    </source>
</evidence>
<evidence type="ECO:0000313" key="9">
    <source>
        <dbReference type="EnsemblPlants" id="Kaladp0472s0024.1.v1.1"/>
    </source>
</evidence>
<dbReference type="OMA" id="QDVPLMH"/>
<dbReference type="EnsemblPlants" id="Kaladp0472s0024.1.v1.1">
    <property type="protein sequence ID" value="Kaladp0472s0024.1.v1.1"/>
    <property type="gene ID" value="Kaladp0472s0024.v1.1"/>
</dbReference>
<dbReference type="GO" id="GO:0005634">
    <property type="term" value="C:nucleus"/>
    <property type="evidence" value="ECO:0007669"/>
    <property type="project" value="UniProtKB-SubCell"/>
</dbReference>
<dbReference type="GO" id="GO:0080090">
    <property type="term" value="P:regulation of primary metabolic process"/>
    <property type="evidence" value="ECO:0007669"/>
    <property type="project" value="UniProtKB-ARBA"/>
</dbReference>
<feature type="domain" description="Transcription factor MYC/MYB N-terminal" evidence="7">
    <location>
        <begin position="13"/>
        <end position="196"/>
    </location>
</feature>
<dbReference type="Gramene" id="Kaladp0472s0024.1.v1.1">
    <property type="protein sequence ID" value="Kaladp0472s0024.1.v1.1"/>
    <property type="gene ID" value="Kaladp0472s0024.v1.1"/>
</dbReference>
<reference evidence="9" key="1">
    <citation type="submission" date="2021-01" db="UniProtKB">
        <authorList>
            <consortium name="EnsemblPlants"/>
        </authorList>
    </citation>
    <scope>IDENTIFICATION</scope>
</reference>
<evidence type="ECO:0000313" key="10">
    <source>
        <dbReference type="Proteomes" id="UP000594263"/>
    </source>
</evidence>
<keyword evidence="4" id="KW-0804">Transcription</keyword>
<accession>A0A7N0VAP0</accession>
<name>A0A7N0VAP0_KALFE</name>
<evidence type="ECO:0000256" key="6">
    <source>
        <dbReference type="SAM" id="MobiDB-lite"/>
    </source>
</evidence>
<evidence type="ECO:0000256" key="2">
    <source>
        <dbReference type="ARBA" id="ARBA00023015"/>
    </source>
</evidence>
<evidence type="ECO:0000256" key="3">
    <source>
        <dbReference type="ARBA" id="ARBA00023159"/>
    </source>
</evidence>
<evidence type="ECO:0000259" key="8">
    <source>
        <dbReference type="Pfam" id="PF22754"/>
    </source>
</evidence>
<comment type="subcellular location">
    <subcellularLocation>
        <location evidence="1">Nucleus</location>
    </subcellularLocation>
</comment>
<keyword evidence="5" id="KW-0539">Nucleus</keyword>
<proteinExistence type="predicted"/>
<protein>
    <recommendedName>
        <fullName evidence="11">Transcription factor MYC/MYB N-terminal domain-containing protein</fullName>
    </recommendedName>
</protein>
<evidence type="ECO:0008006" key="11">
    <source>
        <dbReference type="Google" id="ProtNLM"/>
    </source>
</evidence>
<dbReference type="AlphaFoldDB" id="A0A7N0VAP0"/>
<dbReference type="InterPro" id="IPR054502">
    <property type="entry name" value="bHLH-TF_ACT-like_plant"/>
</dbReference>
<feature type="domain" description="Plant bHLH transcription factor ACT-like" evidence="8">
    <location>
        <begin position="536"/>
        <end position="610"/>
    </location>
</feature>